<proteinExistence type="predicted"/>
<dbReference type="EMBL" id="JANPWB010000009">
    <property type="protein sequence ID" value="KAJ1155901.1"/>
    <property type="molecule type" value="Genomic_DNA"/>
</dbReference>
<keyword evidence="3" id="KW-1185">Reference proteome</keyword>
<dbReference type="Proteomes" id="UP001066276">
    <property type="component" value="Chromosome 5"/>
</dbReference>
<dbReference type="AlphaFoldDB" id="A0AAV7RSX4"/>
<accession>A0AAV7RSX4</accession>
<sequence>MNSTEASQGAALLIGSLPEPRVSEAVKGVGPPTQEERGGIQWWKAKEPESESRDEQRRDEEDPEDARTWLRQPGEEPESGFVWTRHREEDRWPRGADE</sequence>
<evidence type="ECO:0000256" key="1">
    <source>
        <dbReference type="SAM" id="MobiDB-lite"/>
    </source>
</evidence>
<feature type="compositionally biased region" description="Basic and acidic residues" evidence="1">
    <location>
        <begin position="85"/>
        <end position="98"/>
    </location>
</feature>
<evidence type="ECO:0000313" key="2">
    <source>
        <dbReference type="EMBL" id="KAJ1155901.1"/>
    </source>
</evidence>
<feature type="region of interest" description="Disordered" evidence="1">
    <location>
        <begin position="1"/>
        <end position="98"/>
    </location>
</feature>
<organism evidence="2 3">
    <name type="scientific">Pleurodeles waltl</name>
    <name type="common">Iberian ribbed newt</name>
    <dbReference type="NCBI Taxonomy" id="8319"/>
    <lineage>
        <taxon>Eukaryota</taxon>
        <taxon>Metazoa</taxon>
        <taxon>Chordata</taxon>
        <taxon>Craniata</taxon>
        <taxon>Vertebrata</taxon>
        <taxon>Euteleostomi</taxon>
        <taxon>Amphibia</taxon>
        <taxon>Batrachia</taxon>
        <taxon>Caudata</taxon>
        <taxon>Salamandroidea</taxon>
        <taxon>Salamandridae</taxon>
        <taxon>Pleurodelinae</taxon>
        <taxon>Pleurodeles</taxon>
    </lineage>
</organism>
<comment type="caution">
    <text evidence="2">The sequence shown here is derived from an EMBL/GenBank/DDBJ whole genome shotgun (WGS) entry which is preliminary data.</text>
</comment>
<protein>
    <submittedName>
        <fullName evidence="2">Uncharacterized protein</fullName>
    </submittedName>
</protein>
<feature type="compositionally biased region" description="Basic and acidic residues" evidence="1">
    <location>
        <begin position="34"/>
        <end position="68"/>
    </location>
</feature>
<evidence type="ECO:0000313" key="3">
    <source>
        <dbReference type="Proteomes" id="UP001066276"/>
    </source>
</evidence>
<reference evidence="2" key="1">
    <citation type="journal article" date="2022" name="bioRxiv">
        <title>Sequencing and chromosome-scale assembly of the giantPleurodeles waltlgenome.</title>
        <authorList>
            <person name="Brown T."/>
            <person name="Elewa A."/>
            <person name="Iarovenko S."/>
            <person name="Subramanian E."/>
            <person name="Araus A.J."/>
            <person name="Petzold A."/>
            <person name="Susuki M."/>
            <person name="Suzuki K.-i.T."/>
            <person name="Hayashi T."/>
            <person name="Toyoda A."/>
            <person name="Oliveira C."/>
            <person name="Osipova E."/>
            <person name="Leigh N.D."/>
            <person name="Simon A."/>
            <person name="Yun M.H."/>
        </authorList>
    </citation>
    <scope>NUCLEOTIDE SEQUENCE</scope>
    <source>
        <strain evidence="2">20211129_DDA</strain>
        <tissue evidence="2">Liver</tissue>
    </source>
</reference>
<gene>
    <name evidence="2" type="ORF">NDU88_008626</name>
</gene>
<name>A0AAV7RSX4_PLEWA</name>